<evidence type="ECO:0000256" key="6">
    <source>
        <dbReference type="SAM" id="Phobius"/>
    </source>
</evidence>
<feature type="transmembrane region" description="Helical" evidence="6">
    <location>
        <begin position="335"/>
        <end position="353"/>
    </location>
</feature>
<dbReference type="PANTHER" id="PTHR37422:SF23">
    <property type="entry name" value="TEICHURONIC ACID BIOSYNTHESIS PROTEIN TUAE"/>
    <property type="match status" value="1"/>
</dbReference>
<accession>A0A5C5XT86</accession>
<feature type="domain" description="O-antigen ligase-related" evidence="7">
    <location>
        <begin position="292"/>
        <end position="441"/>
    </location>
</feature>
<comment type="caution">
    <text evidence="8">The sequence shown here is derived from an EMBL/GenBank/DDBJ whole genome shotgun (WGS) entry which is preliminary data.</text>
</comment>
<dbReference type="InterPro" id="IPR051533">
    <property type="entry name" value="WaaL-like"/>
</dbReference>
<dbReference type="Gene3D" id="1.25.40.10">
    <property type="entry name" value="Tetratricopeptide repeat domain"/>
    <property type="match status" value="1"/>
</dbReference>
<keyword evidence="8" id="KW-0436">Ligase</keyword>
<dbReference type="EMBL" id="SJPL01000002">
    <property type="protein sequence ID" value="TWT65543.1"/>
    <property type="molecule type" value="Genomic_DNA"/>
</dbReference>
<keyword evidence="9" id="KW-1185">Reference proteome</keyword>
<gene>
    <name evidence="8" type="ORF">Pan14r_50900</name>
</gene>
<evidence type="ECO:0000256" key="1">
    <source>
        <dbReference type="ARBA" id="ARBA00004141"/>
    </source>
</evidence>
<feature type="transmembrane region" description="Helical" evidence="6">
    <location>
        <begin position="203"/>
        <end position="223"/>
    </location>
</feature>
<protein>
    <submittedName>
        <fullName evidence="8">O-Antigen ligase</fullName>
    </submittedName>
</protein>
<dbReference type="PANTHER" id="PTHR37422">
    <property type="entry name" value="TEICHURONIC ACID BIOSYNTHESIS PROTEIN TUAE"/>
    <property type="match status" value="1"/>
</dbReference>
<feature type="transmembrane region" description="Helical" evidence="6">
    <location>
        <begin position="172"/>
        <end position="191"/>
    </location>
</feature>
<feature type="transmembrane region" description="Helical" evidence="6">
    <location>
        <begin position="484"/>
        <end position="505"/>
    </location>
</feature>
<evidence type="ECO:0000313" key="9">
    <source>
        <dbReference type="Proteomes" id="UP000317238"/>
    </source>
</evidence>
<feature type="transmembrane region" description="Helical" evidence="6">
    <location>
        <begin position="433"/>
        <end position="453"/>
    </location>
</feature>
<feature type="region of interest" description="Disordered" evidence="5">
    <location>
        <begin position="510"/>
        <end position="537"/>
    </location>
</feature>
<name>A0A5C5XT86_9PLAN</name>
<feature type="transmembrane region" description="Helical" evidence="6">
    <location>
        <begin position="460"/>
        <end position="478"/>
    </location>
</feature>
<dbReference type="Proteomes" id="UP000317238">
    <property type="component" value="Unassembled WGS sequence"/>
</dbReference>
<feature type="transmembrane region" description="Helical" evidence="6">
    <location>
        <begin position="290"/>
        <end position="323"/>
    </location>
</feature>
<dbReference type="InterPro" id="IPR007016">
    <property type="entry name" value="O-antigen_ligase-rel_domated"/>
</dbReference>
<keyword evidence="3 6" id="KW-1133">Transmembrane helix</keyword>
<organism evidence="8 9">
    <name type="scientific">Crateriforma conspicua</name>
    <dbReference type="NCBI Taxonomy" id="2527996"/>
    <lineage>
        <taxon>Bacteria</taxon>
        <taxon>Pseudomonadati</taxon>
        <taxon>Planctomycetota</taxon>
        <taxon>Planctomycetia</taxon>
        <taxon>Planctomycetales</taxon>
        <taxon>Planctomycetaceae</taxon>
        <taxon>Crateriforma</taxon>
    </lineage>
</organism>
<feature type="transmembrane region" description="Helical" evidence="6">
    <location>
        <begin position="578"/>
        <end position="595"/>
    </location>
</feature>
<evidence type="ECO:0000256" key="2">
    <source>
        <dbReference type="ARBA" id="ARBA00022692"/>
    </source>
</evidence>
<feature type="transmembrane region" description="Helical" evidence="6">
    <location>
        <begin position="229"/>
        <end position="246"/>
    </location>
</feature>
<evidence type="ECO:0000256" key="4">
    <source>
        <dbReference type="ARBA" id="ARBA00023136"/>
    </source>
</evidence>
<reference evidence="8 9" key="1">
    <citation type="submission" date="2019-02" db="EMBL/GenBank/DDBJ databases">
        <title>Deep-cultivation of Planctomycetes and their phenomic and genomic characterization uncovers novel biology.</title>
        <authorList>
            <person name="Wiegand S."/>
            <person name="Jogler M."/>
            <person name="Boedeker C."/>
            <person name="Pinto D."/>
            <person name="Vollmers J."/>
            <person name="Rivas-Marin E."/>
            <person name="Kohn T."/>
            <person name="Peeters S.H."/>
            <person name="Heuer A."/>
            <person name="Rast P."/>
            <person name="Oberbeckmann S."/>
            <person name="Bunk B."/>
            <person name="Jeske O."/>
            <person name="Meyerdierks A."/>
            <person name="Storesund J.E."/>
            <person name="Kallscheuer N."/>
            <person name="Luecker S."/>
            <person name="Lage O.M."/>
            <person name="Pohl T."/>
            <person name="Merkel B.J."/>
            <person name="Hornburger P."/>
            <person name="Mueller R.-W."/>
            <person name="Bruemmer F."/>
            <person name="Labrenz M."/>
            <person name="Spormann A.M."/>
            <person name="Op Den Camp H."/>
            <person name="Overmann J."/>
            <person name="Amann R."/>
            <person name="Jetten M.S.M."/>
            <person name="Mascher T."/>
            <person name="Medema M.H."/>
            <person name="Devos D.P."/>
            <person name="Kaster A.-K."/>
            <person name="Ovreas L."/>
            <person name="Rohde M."/>
            <person name="Galperin M.Y."/>
            <person name="Jogler C."/>
        </authorList>
    </citation>
    <scope>NUCLEOTIDE SEQUENCE [LARGE SCALE GENOMIC DNA]</scope>
    <source>
        <strain evidence="8 9">Pan14r</strain>
    </source>
</reference>
<sequence length="903" mass="98395">MRYAPKAEDSRSMSDESKEAWRITDRCEMVADVALCAAIVLSPWAFGSTEGVSLFLLMALAAVALLSFAVRLVFGTRPVWRASTAGWCVVLGLLVLSSVAGIHQVNLPRGLVHSIAPGVQRWSLPTESNTGVRDVGAESAVDGSNTADVLTGGQAGLEGWFFGNKLGLNAGGSYRFGLQVLMAGCLFAIVSAGRQPALRLRRLALVGLGMGTCLAVFGIAQHFGSHDGLVYWAFEVPGGLGFGPFVNRNHFPFYMNLCLGLGAGLLIDKLDGLGKHWLRALFGEASFSWLIAALAFMFASLVICVSRGGVMSAIIAVMLVMLVRLRPANAVRTTVIVLAIGIPVSLLFVWVGFDLAESRLNMLVETDRYTQDGRWHLWRAALQSVDEFPWFGSGGETYRYWETIHSHADPRWHSGTMQSLRADNEFLDVLCEYGLVGLAGLLLATGGLLWAVLHAARRSGLAAGAAIGVIAVLIHSVVDFGLRVPATGLLAVCVAALMCCQPVVVRKPSRRSRSRRRYQMIQDGGDGASSHQSSDRESRSLQGAVRSAVVGGDGEDASSGIRDRGDVSDSILSTRDTVIRYALAAWLVIFALWTVRVNRRYAVAELAKLSAADQMRRADQASAVAEMGAAVDAVPEAVELRIEYVRTIQAASAMRSDAKMPERWTKEILSQSRIIQRLCPLTWQPSAWLAQYGDADDADRHLQYLVRARRLHPGQPDLAVLAGRAMQSEKGVTAALVHYRDSLTYSTEHLQEILQRLDGQLDASELVDQVLPTDPVVLLRAAQVAPTVSDQWESAVFAEAALLAVKRPEAYARDLDRGETEALRSSALEILGRNDEAIDAMRMALNEDPEQVQWRVRMATLLLAEDRLDQATREVRIALQLRPSDRSAKALQQELVRRKSLLP</sequence>
<dbReference type="GO" id="GO:0016020">
    <property type="term" value="C:membrane"/>
    <property type="evidence" value="ECO:0007669"/>
    <property type="project" value="UniProtKB-SubCell"/>
</dbReference>
<evidence type="ECO:0000256" key="5">
    <source>
        <dbReference type="SAM" id="MobiDB-lite"/>
    </source>
</evidence>
<proteinExistence type="predicted"/>
<dbReference type="SUPFAM" id="SSF48452">
    <property type="entry name" value="TPR-like"/>
    <property type="match status" value="1"/>
</dbReference>
<keyword evidence="4 6" id="KW-0472">Membrane</keyword>
<evidence type="ECO:0000313" key="8">
    <source>
        <dbReference type="EMBL" id="TWT65543.1"/>
    </source>
</evidence>
<evidence type="ECO:0000256" key="3">
    <source>
        <dbReference type="ARBA" id="ARBA00022989"/>
    </source>
</evidence>
<evidence type="ECO:0000259" key="7">
    <source>
        <dbReference type="Pfam" id="PF04932"/>
    </source>
</evidence>
<feature type="transmembrane region" description="Helical" evidence="6">
    <location>
        <begin position="86"/>
        <end position="105"/>
    </location>
</feature>
<dbReference type="Pfam" id="PF04932">
    <property type="entry name" value="Wzy_C"/>
    <property type="match status" value="1"/>
</dbReference>
<feature type="transmembrane region" description="Helical" evidence="6">
    <location>
        <begin position="29"/>
        <end position="46"/>
    </location>
</feature>
<dbReference type="InterPro" id="IPR011990">
    <property type="entry name" value="TPR-like_helical_dom_sf"/>
</dbReference>
<dbReference type="AlphaFoldDB" id="A0A5C5XT86"/>
<dbReference type="GO" id="GO:0016874">
    <property type="term" value="F:ligase activity"/>
    <property type="evidence" value="ECO:0007669"/>
    <property type="project" value="UniProtKB-KW"/>
</dbReference>
<feature type="transmembrane region" description="Helical" evidence="6">
    <location>
        <begin position="253"/>
        <end position="270"/>
    </location>
</feature>
<keyword evidence="2 6" id="KW-0812">Transmembrane</keyword>
<comment type="subcellular location">
    <subcellularLocation>
        <location evidence="1">Membrane</location>
        <topology evidence="1">Multi-pass membrane protein</topology>
    </subcellularLocation>
</comment>
<feature type="transmembrane region" description="Helical" evidence="6">
    <location>
        <begin position="52"/>
        <end position="74"/>
    </location>
</feature>